<evidence type="ECO:0008006" key="4">
    <source>
        <dbReference type="Google" id="ProtNLM"/>
    </source>
</evidence>
<sequence>MKSKIIQFLREEDGVTTLEYGVLAAVVAAVIGSFFYTQFQSTLKSLFSTVNTNVQAATAASGGS</sequence>
<reference evidence="3" key="1">
    <citation type="submission" date="2015-06" db="EMBL/GenBank/DDBJ databases">
        <authorList>
            <person name="Lim Y.L."/>
            <person name="Ee R."/>
            <person name="Yong D."/>
            <person name="How K.Y."/>
            <person name="Yin W.F."/>
            <person name="Chan K.G."/>
        </authorList>
    </citation>
    <scope>NUCLEOTIDE SEQUENCE [LARGE SCALE GENOMIC DNA]</scope>
    <source>
        <strain evidence="3">DSM 25325</strain>
    </source>
</reference>
<dbReference type="AlphaFoldDB" id="A0A0G3EKJ6"/>
<keyword evidence="1" id="KW-0812">Transmembrane</keyword>
<keyword evidence="1" id="KW-0472">Membrane</keyword>
<name>A0A0G3EKJ6_9BURK</name>
<evidence type="ECO:0000313" key="3">
    <source>
        <dbReference type="Proteomes" id="UP000036700"/>
    </source>
</evidence>
<accession>A0A0G3EKJ6</accession>
<organism evidence="2 3">
    <name type="scientific">Pandoraea thiooxydans</name>
    <dbReference type="NCBI Taxonomy" id="445709"/>
    <lineage>
        <taxon>Bacteria</taxon>
        <taxon>Pseudomonadati</taxon>
        <taxon>Pseudomonadota</taxon>
        <taxon>Betaproteobacteria</taxon>
        <taxon>Burkholderiales</taxon>
        <taxon>Burkholderiaceae</taxon>
        <taxon>Pandoraea</taxon>
    </lineage>
</organism>
<dbReference type="RefSeq" id="WP_047213044.1">
    <property type="nucleotide sequence ID" value="NZ_CP011568.3"/>
</dbReference>
<dbReference type="Pfam" id="PF04964">
    <property type="entry name" value="Flp_Fap"/>
    <property type="match status" value="1"/>
</dbReference>
<dbReference type="KEGG" id="ptx:ABW99_03640"/>
<gene>
    <name evidence="2" type="ORF">ABW99_03640</name>
</gene>
<dbReference type="STRING" id="445709.ABW99_03640"/>
<keyword evidence="1" id="KW-1133">Transmembrane helix</keyword>
<protein>
    <recommendedName>
        <fullName evidence="4">Pilus assembly protein</fullName>
    </recommendedName>
</protein>
<evidence type="ECO:0000256" key="1">
    <source>
        <dbReference type="SAM" id="Phobius"/>
    </source>
</evidence>
<dbReference type="EMBL" id="CP011568">
    <property type="protein sequence ID" value="AKJ67460.1"/>
    <property type="molecule type" value="Genomic_DNA"/>
</dbReference>
<evidence type="ECO:0000313" key="2">
    <source>
        <dbReference type="EMBL" id="AKJ67460.1"/>
    </source>
</evidence>
<keyword evidence="3" id="KW-1185">Reference proteome</keyword>
<proteinExistence type="predicted"/>
<feature type="transmembrane region" description="Helical" evidence="1">
    <location>
        <begin position="20"/>
        <end position="39"/>
    </location>
</feature>
<dbReference type="PATRIC" id="fig|445709.3.peg.778"/>
<dbReference type="InterPro" id="IPR007047">
    <property type="entry name" value="Flp_Fap"/>
</dbReference>
<dbReference type="Proteomes" id="UP000036700">
    <property type="component" value="Chromosome"/>
</dbReference>